<evidence type="ECO:0000256" key="1">
    <source>
        <dbReference type="ARBA" id="ARBA00022729"/>
    </source>
</evidence>
<dbReference type="STRING" id="6689.A0A3R7QMW3"/>
<evidence type="ECO:0000256" key="5">
    <source>
        <dbReference type="PROSITE-ProRule" id="PRU00557"/>
    </source>
</evidence>
<dbReference type="InterPro" id="IPR015816">
    <property type="entry name" value="Vitellinogen_b-sht_N"/>
</dbReference>
<proteinExistence type="predicted"/>
<dbReference type="Gene3D" id="2.30.230.10">
    <property type="entry name" value="Lipovitellin, beta-sheet shell regions, chain A"/>
    <property type="match status" value="1"/>
</dbReference>
<keyword evidence="2" id="KW-0758">Storage protein</keyword>
<reference evidence="8 9" key="1">
    <citation type="submission" date="2018-04" db="EMBL/GenBank/DDBJ databases">
        <authorList>
            <person name="Zhang X."/>
            <person name="Yuan J."/>
            <person name="Li F."/>
            <person name="Xiang J."/>
        </authorList>
    </citation>
    <scope>NUCLEOTIDE SEQUENCE [LARGE SCALE GENOMIC DNA]</scope>
    <source>
        <tissue evidence="8">Muscle</tissue>
    </source>
</reference>
<dbReference type="SUPFAM" id="SSF48431">
    <property type="entry name" value="Lipovitellin-phosvitin complex, superhelical domain"/>
    <property type="match status" value="1"/>
</dbReference>
<dbReference type="GO" id="GO:0005319">
    <property type="term" value="F:lipid transporter activity"/>
    <property type="evidence" value="ECO:0007669"/>
    <property type="project" value="InterPro"/>
</dbReference>
<protein>
    <recommendedName>
        <fullName evidence="7">Vitellogenin domain-containing protein</fullName>
    </recommendedName>
</protein>
<comment type="caution">
    <text evidence="8">The sequence shown here is derived from an EMBL/GenBank/DDBJ whole genome shotgun (WGS) entry which is preliminary data.</text>
</comment>
<dbReference type="OrthoDB" id="5956066at2759"/>
<gene>
    <name evidence="8" type="ORF">C7M84_009025</name>
</gene>
<evidence type="ECO:0000313" key="8">
    <source>
        <dbReference type="EMBL" id="ROT72584.1"/>
    </source>
</evidence>
<keyword evidence="4" id="KW-0325">Glycoprotein</keyword>
<feature type="region of interest" description="Disordered" evidence="6">
    <location>
        <begin position="206"/>
        <end position="229"/>
    </location>
</feature>
<dbReference type="AlphaFoldDB" id="A0A3R7QMW3"/>
<keyword evidence="3" id="KW-1015">Disulfide bond</keyword>
<comment type="caution">
    <text evidence="5">Lacks conserved residue(s) required for the propagation of feature annotation.</text>
</comment>
<name>A0A3R7QMW3_PENVA</name>
<dbReference type="Gene3D" id="1.25.10.20">
    <property type="entry name" value="Vitellinogen, superhelical"/>
    <property type="match status" value="1"/>
</dbReference>
<feature type="domain" description="Vitellogenin" evidence="7">
    <location>
        <begin position="1"/>
        <end position="620"/>
    </location>
</feature>
<dbReference type="Proteomes" id="UP000283509">
    <property type="component" value="Unassembled WGS sequence"/>
</dbReference>
<dbReference type="InterPro" id="IPR001747">
    <property type="entry name" value="Vitellogenin_N"/>
</dbReference>
<keyword evidence="1" id="KW-0732">Signal</keyword>
<evidence type="ECO:0000256" key="6">
    <source>
        <dbReference type="SAM" id="MobiDB-lite"/>
    </source>
</evidence>
<dbReference type="SMART" id="SM00638">
    <property type="entry name" value="LPD_N"/>
    <property type="match status" value="1"/>
</dbReference>
<dbReference type="InterPro" id="IPR050733">
    <property type="entry name" value="Vitellogenin/Apolipophorin"/>
</dbReference>
<accession>A0A3R7QMW3</accession>
<evidence type="ECO:0000259" key="7">
    <source>
        <dbReference type="PROSITE" id="PS51211"/>
    </source>
</evidence>
<evidence type="ECO:0000313" key="9">
    <source>
        <dbReference type="Proteomes" id="UP000283509"/>
    </source>
</evidence>
<dbReference type="PANTHER" id="PTHR23345:SF15">
    <property type="entry name" value="VITELLOGENIN 1-RELATED"/>
    <property type="match status" value="1"/>
</dbReference>
<reference evidence="8 9" key="2">
    <citation type="submission" date="2019-01" db="EMBL/GenBank/DDBJ databases">
        <title>The decoding of complex shrimp genome reveals the adaptation for benthos swimmer, frequently molting mechanism and breeding impact on genome.</title>
        <authorList>
            <person name="Sun Y."/>
            <person name="Gao Y."/>
            <person name="Yu Y."/>
        </authorList>
    </citation>
    <scope>NUCLEOTIDE SEQUENCE [LARGE SCALE GENOMIC DNA]</scope>
    <source>
        <tissue evidence="8">Muscle</tissue>
    </source>
</reference>
<dbReference type="EMBL" id="QCYY01002132">
    <property type="protein sequence ID" value="ROT72584.1"/>
    <property type="molecule type" value="Genomic_DNA"/>
</dbReference>
<dbReference type="Pfam" id="PF01347">
    <property type="entry name" value="Vitellogenin_N"/>
    <property type="match status" value="2"/>
</dbReference>
<dbReference type="InterPro" id="IPR015819">
    <property type="entry name" value="Lipid_transp_b-sht_shell"/>
</dbReference>
<organism evidence="8 9">
    <name type="scientific">Penaeus vannamei</name>
    <name type="common">Whiteleg shrimp</name>
    <name type="synonym">Litopenaeus vannamei</name>
    <dbReference type="NCBI Taxonomy" id="6689"/>
    <lineage>
        <taxon>Eukaryota</taxon>
        <taxon>Metazoa</taxon>
        <taxon>Ecdysozoa</taxon>
        <taxon>Arthropoda</taxon>
        <taxon>Crustacea</taxon>
        <taxon>Multicrustacea</taxon>
        <taxon>Malacostraca</taxon>
        <taxon>Eumalacostraca</taxon>
        <taxon>Eucarida</taxon>
        <taxon>Decapoda</taxon>
        <taxon>Dendrobranchiata</taxon>
        <taxon>Penaeoidea</taxon>
        <taxon>Penaeidae</taxon>
        <taxon>Penaeus</taxon>
    </lineage>
</organism>
<evidence type="ECO:0000256" key="3">
    <source>
        <dbReference type="ARBA" id="ARBA00023157"/>
    </source>
</evidence>
<evidence type="ECO:0000256" key="4">
    <source>
        <dbReference type="ARBA" id="ARBA00023180"/>
    </source>
</evidence>
<sequence>MKAGGEPSEGSGSAESRMSVRAYVMITANTPCDLKMQVMGLSVDDIPPGDSAWFRDAVERHDLHFSYQDGEIEYLCPHEDEDAAATNFKRGILSALQVSVINVDDAFEVVLQEVRPPGSEAADVAGECETRYQVTTMNDLVVNKTKENCRSNAHLPYLPYAHYTTDRINSELPFFRRDQSCQMFRSESAWERVECVEEVASKARSRPCWSSPHSPRSPSPPVCTSRQGQRRRQDLFMKAIVFFSKLREYLKRRESLRMDLKGAVDSSETRHHVDSAIDVTLEYLAATVIPDSGLEEGRPHAFSNLVNLLGRLRTEGDLDNLWEANWQRDNYKEFLLDALLLCDGPHCFRLVTHLAEDPNNLFDSRLRAWLAGIHFHANTDPESVQYLMELARTKPSMEDEIVMAASSIVHRLCLQDREDECQGAKPFLEYVQEKIGSKCGYGEDRQRQNKVKVMLRALGNAGVLPYEGFPDMCYLNKMHNSELRVAALQTYRRSGCPATEAPWKILEDSQDDVEVRLAAYLAMVPCATETPGFFTRIHQLLEREEKRKFMSVVHGSLLFHCAVGSFIWTHVRNLAEQPGPGSSEQELSKLAAQHALNAKFNTNAFRSSRNYRYAQFSQPG</sequence>
<dbReference type="PANTHER" id="PTHR23345">
    <property type="entry name" value="VITELLOGENIN-RELATED"/>
    <property type="match status" value="1"/>
</dbReference>
<evidence type="ECO:0000256" key="2">
    <source>
        <dbReference type="ARBA" id="ARBA00022761"/>
    </source>
</evidence>
<dbReference type="PROSITE" id="PS51211">
    <property type="entry name" value="VITELLOGENIN"/>
    <property type="match status" value="1"/>
</dbReference>
<dbReference type="SUPFAM" id="SSF56968">
    <property type="entry name" value="Lipovitellin-phosvitin complex, beta-sheet shell regions"/>
    <property type="match status" value="1"/>
</dbReference>
<keyword evidence="9" id="KW-1185">Reference proteome</keyword>
<dbReference type="InterPro" id="IPR011030">
    <property type="entry name" value="Lipovitellin_superhlx_dom"/>
</dbReference>